<organism evidence="10 11">
    <name type="scientific">Porphyromonas canoris</name>
    <dbReference type="NCBI Taxonomy" id="36875"/>
    <lineage>
        <taxon>Bacteria</taxon>
        <taxon>Pseudomonadati</taxon>
        <taxon>Bacteroidota</taxon>
        <taxon>Bacteroidia</taxon>
        <taxon>Bacteroidales</taxon>
        <taxon>Porphyromonadaceae</taxon>
        <taxon>Porphyromonas</taxon>
    </lineage>
</organism>
<keyword evidence="4" id="KW-0028">Amino-acid biosynthesis</keyword>
<comment type="pathway">
    <text evidence="1">Metabolic intermediate biosynthesis; chorismate biosynthesis; chorismate from D-erythrose 4-phosphate and phosphoenolpyruvate: step 6/7.</text>
</comment>
<evidence type="ECO:0000256" key="3">
    <source>
        <dbReference type="ARBA" id="ARBA00012450"/>
    </source>
</evidence>
<dbReference type="Gene3D" id="3.65.10.10">
    <property type="entry name" value="Enolpyruvate transferase domain"/>
    <property type="match status" value="2"/>
</dbReference>
<dbReference type="EMBL" id="JQZV01000013">
    <property type="protein sequence ID" value="KGN91684.1"/>
    <property type="molecule type" value="Genomic_DNA"/>
</dbReference>
<evidence type="ECO:0000259" key="9">
    <source>
        <dbReference type="Pfam" id="PF00275"/>
    </source>
</evidence>
<dbReference type="InterPro" id="IPR036968">
    <property type="entry name" value="Enolpyruvate_Tfrase_sf"/>
</dbReference>
<evidence type="ECO:0000313" key="11">
    <source>
        <dbReference type="Proteomes" id="UP000030101"/>
    </source>
</evidence>
<reference evidence="10 11" key="1">
    <citation type="submission" date="2014-08" db="EMBL/GenBank/DDBJ databases">
        <title>Porphyromonas canoris strain:OH2762 Genome sequencing.</title>
        <authorList>
            <person name="Wallis C."/>
            <person name="Deusch O."/>
            <person name="O'Flynn C."/>
            <person name="Davis I."/>
            <person name="Jospin G."/>
            <person name="Darling A.E."/>
            <person name="Coil D.A."/>
            <person name="Alexiev A."/>
            <person name="Horsfall A."/>
            <person name="Kirkwood N."/>
            <person name="Harris S."/>
            <person name="Eisen J.A."/>
        </authorList>
    </citation>
    <scope>NUCLEOTIDE SEQUENCE [LARGE SCALE GENOMIC DNA]</scope>
    <source>
        <strain evidence="11">COT-108 OH2762</strain>
    </source>
</reference>
<dbReference type="InterPro" id="IPR006264">
    <property type="entry name" value="EPSP_synthase"/>
</dbReference>
<dbReference type="PIRSF" id="PIRSF000505">
    <property type="entry name" value="EPSPS"/>
    <property type="match status" value="1"/>
</dbReference>
<sequence length="439" mass="48403">MQPIILSPPFSSASGQSIQLPLSKSIYNRLLIIEALGSRQDALLPLSVKALQERGSYYPNDILVLSRAVVALVSSPSTEETIHVDVEDCGSALRFVVAYAALATKRCVVISGTERLMQRPMDELLVALNRLGGEVAWEKGEDKRDRIVVRPSSLKSGKIDLAQSRSSQFISALLLISPYLPDGLEVEWDASSVSKTYVYMTLSLMRRYGIECSYTDREIKVLPGRYLPVSIRDIEADWSSALYWFAFIALSPLGAHLKLQDLTLPSLQGDASAAALFRLIGVKAERDEVSGSTTIVRVPCVEDFHTAFDGLNMHIMPDAAPTMAVVLALRGIPYRIVGLETLPLKESNRLVAVKEGLRLFGLDVELTASSILFRGGEPTLPQETLHLNSHNDHRIAMSFTVASAMGYEIAVDDPSVVNKSYPLFWRELQQVLNPEEKSE</sequence>
<dbReference type="SUPFAM" id="SSF55205">
    <property type="entry name" value="EPT/RTPC-like"/>
    <property type="match status" value="1"/>
</dbReference>
<keyword evidence="6" id="KW-0057">Aromatic amino acid biosynthesis</keyword>
<dbReference type="InterPro" id="IPR013792">
    <property type="entry name" value="RNA3'P_cycl/enolpyr_Trfase_a/b"/>
</dbReference>
<protein>
    <recommendedName>
        <fullName evidence="3">3-phosphoshikimate 1-carboxyvinyltransferase</fullName>
        <ecNumber evidence="3">2.5.1.19</ecNumber>
    </recommendedName>
    <alternativeName>
        <fullName evidence="7">5-enolpyruvylshikimate-3-phosphate synthase</fullName>
    </alternativeName>
</protein>
<dbReference type="PANTHER" id="PTHR21090:SF5">
    <property type="entry name" value="PENTAFUNCTIONAL AROM POLYPEPTIDE"/>
    <property type="match status" value="1"/>
</dbReference>
<evidence type="ECO:0000256" key="7">
    <source>
        <dbReference type="ARBA" id="ARBA00030046"/>
    </source>
</evidence>
<dbReference type="InterPro" id="IPR001986">
    <property type="entry name" value="Enolpyruvate_Tfrase_dom"/>
</dbReference>
<evidence type="ECO:0000256" key="6">
    <source>
        <dbReference type="ARBA" id="ARBA00023141"/>
    </source>
</evidence>
<comment type="similarity">
    <text evidence="2">Belongs to the EPSP synthase family.</text>
</comment>
<feature type="domain" description="Enolpyruvate transferase" evidence="9">
    <location>
        <begin position="77"/>
        <end position="428"/>
    </location>
</feature>
<dbReference type="PANTHER" id="PTHR21090">
    <property type="entry name" value="AROM/DEHYDROQUINATE SYNTHASE"/>
    <property type="match status" value="1"/>
</dbReference>
<gene>
    <name evidence="10" type="ORF">HQ43_06190</name>
</gene>
<evidence type="ECO:0000256" key="5">
    <source>
        <dbReference type="ARBA" id="ARBA00022679"/>
    </source>
</evidence>
<evidence type="ECO:0000256" key="4">
    <source>
        <dbReference type="ARBA" id="ARBA00022605"/>
    </source>
</evidence>
<comment type="caution">
    <text evidence="10">The sequence shown here is derived from an EMBL/GenBank/DDBJ whole genome shotgun (WGS) entry which is preliminary data.</text>
</comment>
<dbReference type="RefSeq" id="WP_036791018.1">
    <property type="nucleotide sequence ID" value="NZ_JQZV01000013.1"/>
</dbReference>
<evidence type="ECO:0000256" key="2">
    <source>
        <dbReference type="ARBA" id="ARBA00009948"/>
    </source>
</evidence>
<accession>A0ABR4XJ07</accession>
<keyword evidence="5" id="KW-0808">Transferase</keyword>
<comment type="catalytic activity">
    <reaction evidence="8">
        <text>3-phosphoshikimate + phosphoenolpyruvate = 5-O-(1-carboxyvinyl)-3-phosphoshikimate + phosphate</text>
        <dbReference type="Rhea" id="RHEA:21256"/>
        <dbReference type="ChEBI" id="CHEBI:43474"/>
        <dbReference type="ChEBI" id="CHEBI:57701"/>
        <dbReference type="ChEBI" id="CHEBI:58702"/>
        <dbReference type="ChEBI" id="CHEBI:145989"/>
        <dbReference type="EC" id="2.5.1.19"/>
    </reaction>
    <physiologicalReaction direction="left-to-right" evidence="8">
        <dbReference type="Rhea" id="RHEA:21257"/>
    </physiologicalReaction>
</comment>
<dbReference type="Proteomes" id="UP000030101">
    <property type="component" value="Unassembled WGS sequence"/>
</dbReference>
<evidence type="ECO:0000256" key="8">
    <source>
        <dbReference type="ARBA" id="ARBA00044633"/>
    </source>
</evidence>
<dbReference type="Pfam" id="PF00275">
    <property type="entry name" value="EPSP_synthase"/>
    <property type="match status" value="1"/>
</dbReference>
<name>A0ABR4XJ07_9PORP</name>
<proteinExistence type="inferred from homology"/>
<keyword evidence="11" id="KW-1185">Reference proteome</keyword>
<dbReference type="EC" id="2.5.1.19" evidence="3"/>
<evidence type="ECO:0000313" key="10">
    <source>
        <dbReference type="EMBL" id="KGN91684.1"/>
    </source>
</evidence>
<evidence type="ECO:0000256" key="1">
    <source>
        <dbReference type="ARBA" id="ARBA00004811"/>
    </source>
</evidence>